<gene>
    <name evidence="2" type="ORF">COT77_03145</name>
</gene>
<dbReference type="Proteomes" id="UP000228596">
    <property type="component" value="Unassembled WGS sequence"/>
</dbReference>
<feature type="compositionally biased region" description="Low complexity" evidence="1">
    <location>
        <begin position="37"/>
        <end position="46"/>
    </location>
</feature>
<name>A0A2M6WWP4_9BACT</name>
<comment type="caution">
    <text evidence="2">The sequence shown here is derived from an EMBL/GenBank/DDBJ whole genome shotgun (WGS) entry which is preliminary data.</text>
</comment>
<organism evidence="2 3">
    <name type="scientific">Candidatus Berkelbacteria bacterium CG10_big_fil_rev_8_21_14_0_10_41_12</name>
    <dbReference type="NCBI Taxonomy" id="1974513"/>
    <lineage>
        <taxon>Bacteria</taxon>
        <taxon>Candidatus Berkelbacteria</taxon>
    </lineage>
</organism>
<feature type="region of interest" description="Disordered" evidence="1">
    <location>
        <begin position="1"/>
        <end position="240"/>
    </location>
</feature>
<feature type="compositionally biased region" description="Polar residues" evidence="1">
    <location>
        <begin position="272"/>
        <end position="281"/>
    </location>
</feature>
<evidence type="ECO:0000313" key="3">
    <source>
        <dbReference type="Proteomes" id="UP000228596"/>
    </source>
</evidence>
<sequence length="293" mass="30072">MAFLGIGGSKPDKSQQTGQGSEAPAGVDAPAQVTGEPVVQQGVAAPAPAPETVPPVLESPAAPPAPIAPPEIPADVQPEPPVQTPSGDGAQETPPGDLGQDTAMSPTVERGTTTHPLDTRPDTLEGQVGTPGEIKPEDESNAKLGPSFVQPEPPVFTAPTPAEPVPPELPAPAPEPQEQRGIVDTVGSPRLQGEVGTALPGDPAGLVKPRIVEGGVSSEADPDSVRKAMAAKEEQADRERIDRVKEGLRDVKNILEGIEEDLTQIEKRTRGSSDTSPQTPVAENIGQGPGEST</sequence>
<feature type="compositionally biased region" description="Pro residues" evidence="1">
    <location>
        <begin position="151"/>
        <end position="175"/>
    </location>
</feature>
<dbReference type="AlphaFoldDB" id="A0A2M6WWP4"/>
<evidence type="ECO:0000256" key="1">
    <source>
        <dbReference type="SAM" id="MobiDB-lite"/>
    </source>
</evidence>
<evidence type="ECO:0000313" key="2">
    <source>
        <dbReference type="EMBL" id="PIT97126.1"/>
    </source>
</evidence>
<feature type="region of interest" description="Disordered" evidence="1">
    <location>
        <begin position="260"/>
        <end position="293"/>
    </location>
</feature>
<reference evidence="3" key="1">
    <citation type="submission" date="2017-09" db="EMBL/GenBank/DDBJ databases">
        <title>Depth-based differentiation of microbial function through sediment-hosted aquifers and enrichment of novel symbionts in the deep terrestrial subsurface.</title>
        <authorList>
            <person name="Probst A.J."/>
            <person name="Ladd B."/>
            <person name="Jarett J.K."/>
            <person name="Geller-Mcgrath D.E."/>
            <person name="Sieber C.M.K."/>
            <person name="Emerson J.B."/>
            <person name="Anantharaman K."/>
            <person name="Thomas B.C."/>
            <person name="Malmstrom R."/>
            <person name="Stieglmeier M."/>
            <person name="Klingl A."/>
            <person name="Woyke T."/>
            <person name="Ryan C.M."/>
            <person name="Banfield J.F."/>
        </authorList>
    </citation>
    <scope>NUCLEOTIDE SEQUENCE [LARGE SCALE GENOMIC DNA]</scope>
</reference>
<protein>
    <submittedName>
        <fullName evidence="2">Uncharacterized protein</fullName>
    </submittedName>
</protein>
<feature type="compositionally biased region" description="Basic and acidic residues" evidence="1">
    <location>
        <begin position="223"/>
        <end position="240"/>
    </location>
</feature>
<dbReference type="EMBL" id="PEZV01000035">
    <property type="protein sequence ID" value="PIT97126.1"/>
    <property type="molecule type" value="Genomic_DNA"/>
</dbReference>
<proteinExistence type="predicted"/>
<accession>A0A2M6WWP4</accession>
<feature type="compositionally biased region" description="Polar residues" evidence="1">
    <location>
        <begin position="102"/>
        <end position="116"/>
    </location>
</feature>
<feature type="compositionally biased region" description="Pro residues" evidence="1">
    <location>
        <begin position="61"/>
        <end position="83"/>
    </location>
</feature>